<dbReference type="Pfam" id="PF07715">
    <property type="entry name" value="Plug"/>
    <property type="match status" value="1"/>
</dbReference>
<dbReference type="RefSeq" id="WP_221406325.1">
    <property type="nucleotide sequence ID" value="NZ_FNHH01000014.1"/>
</dbReference>
<dbReference type="Proteomes" id="UP000199226">
    <property type="component" value="Unassembled WGS sequence"/>
</dbReference>
<dbReference type="Gene3D" id="2.60.40.1120">
    <property type="entry name" value="Carboxypeptidase-like, regulatory domain"/>
    <property type="match status" value="1"/>
</dbReference>
<dbReference type="NCBIfam" id="TIGR04057">
    <property type="entry name" value="SusC_RagA_signa"/>
    <property type="match status" value="1"/>
</dbReference>
<dbReference type="InterPro" id="IPR039426">
    <property type="entry name" value="TonB-dep_rcpt-like"/>
</dbReference>
<dbReference type="STRING" id="990371.SAMN05421813_11414"/>
<dbReference type="SUPFAM" id="SSF49464">
    <property type="entry name" value="Carboxypeptidase regulatory domain-like"/>
    <property type="match status" value="1"/>
</dbReference>
<dbReference type="InterPro" id="IPR008969">
    <property type="entry name" value="CarboxyPept-like_regulatory"/>
</dbReference>
<evidence type="ECO:0000256" key="2">
    <source>
        <dbReference type="ARBA" id="ARBA00022448"/>
    </source>
</evidence>
<dbReference type="Pfam" id="PF07660">
    <property type="entry name" value="STN"/>
    <property type="match status" value="1"/>
</dbReference>
<dbReference type="EMBL" id="FNHH01000014">
    <property type="protein sequence ID" value="SDM50599.1"/>
    <property type="molecule type" value="Genomic_DNA"/>
</dbReference>
<keyword evidence="2 7" id="KW-0813">Transport</keyword>
<evidence type="ECO:0000259" key="9">
    <source>
        <dbReference type="SMART" id="SM00965"/>
    </source>
</evidence>
<dbReference type="Gene3D" id="3.55.50.30">
    <property type="match status" value="1"/>
</dbReference>
<keyword evidence="5 7" id="KW-0472">Membrane</keyword>
<evidence type="ECO:0000256" key="4">
    <source>
        <dbReference type="ARBA" id="ARBA00022692"/>
    </source>
</evidence>
<dbReference type="Pfam" id="PF13715">
    <property type="entry name" value="CarbopepD_reg_2"/>
    <property type="match status" value="1"/>
</dbReference>
<comment type="similarity">
    <text evidence="7">Belongs to the TonB-dependent receptor family.</text>
</comment>
<dbReference type="InterPro" id="IPR012910">
    <property type="entry name" value="Plug_dom"/>
</dbReference>
<evidence type="ECO:0000256" key="1">
    <source>
        <dbReference type="ARBA" id="ARBA00004571"/>
    </source>
</evidence>
<gene>
    <name evidence="10" type="ORF">SAMN05421813_11414</name>
</gene>
<comment type="subcellular location">
    <subcellularLocation>
        <location evidence="1 7">Cell outer membrane</location>
        <topology evidence="1 7">Multi-pass membrane protein</topology>
    </subcellularLocation>
</comment>
<evidence type="ECO:0000313" key="10">
    <source>
        <dbReference type="EMBL" id="SDM50599.1"/>
    </source>
</evidence>
<dbReference type="InterPro" id="IPR036942">
    <property type="entry name" value="Beta-barrel_TonB_sf"/>
</dbReference>
<dbReference type="PROSITE" id="PS52016">
    <property type="entry name" value="TONB_DEPENDENT_REC_3"/>
    <property type="match status" value="1"/>
</dbReference>
<evidence type="ECO:0000256" key="8">
    <source>
        <dbReference type="SAM" id="Phobius"/>
    </source>
</evidence>
<dbReference type="GO" id="GO:0009279">
    <property type="term" value="C:cell outer membrane"/>
    <property type="evidence" value="ECO:0007669"/>
    <property type="project" value="UniProtKB-SubCell"/>
</dbReference>
<dbReference type="SUPFAM" id="SSF56935">
    <property type="entry name" value="Porins"/>
    <property type="match status" value="1"/>
</dbReference>
<keyword evidence="3 7" id="KW-1134">Transmembrane beta strand</keyword>
<reference evidence="11" key="1">
    <citation type="submission" date="2016-10" db="EMBL/GenBank/DDBJ databases">
        <authorList>
            <person name="Varghese N."/>
            <person name="Submissions S."/>
        </authorList>
    </citation>
    <scope>NUCLEOTIDE SEQUENCE [LARGE SCALE GENOMIC DNA]</scope>
    <source>
        <strain evidence="11">DSM 24536</strain>
    </source>
</reference>
<protein>
    <submittedName>
        <fullName evidence="10">TonB-linked outer membrane protein, SusC/RagA family</fullName>
    </submittedName>
</protein>
<keyword evidence="6 7" id="KW-0998">Cell outer membrane</keyword>
<accession>A0A1G9TS89</accession>
<dbReference type="InterPro" id="IPR023997">
    <property type="entry name" value="TonB-dep_OMP_SusC/RagA_CS"/>
</dbReference>
<dbReference type="Gene3D" id="2.170.130.10">
    <property type="entry name" value="TonB-dependent receptor, plug domain"/>
    <property type="match status" value="1"/>
</dbReference>
<dbReference type="Gene3D" id="2.40.170.20">
    <property type="entry name" value="TonB-dependent receptor, beta-barrel domain"/>
    <property type="match status" value="1"/>
</dbReference>
<feature type="domain" description="Secretin/TonB short N-terminal" evidence="9">
    <location>
        <begin position="76"/>
        <end position="127"/>
    </location>
</feature>
<evidence type="ECO:0000256" key="5">
    <source>
        <dbReference type="ARBA" id="ARBA00023136"/>
    </source>
</evidence>
<evidence type="ECO:0000256" key="6">
    <source>
        <dbReference type="ARBA" id="ARBA00023237"/>
    </source>
</evidence>
<keyword evidence="4 7" id="KW-0812">Transmembrane</keyword>
<dbReference type="AlphaFoldDB" id="A0A1G9TS89"/>
<dbReference type="InterPro" id="IPR023996">
    <property type="entry name" value="TonB-dep_OMP_SusC/RagA"/>
</dbReference>
<dbReference type="FunFam" id="2.60.40.1120:FF:000003">
    <property type="entry name" value="Outer membrane protein Omp121"/>
    <property type="match status" value="1"/>
</dbReference>
<dbReference type="NCBIfam" id="TIGR04056">
    <property type="entry name" value="OMP_RagA_SusC"/>
    <property type="match status" value="1"/>
</dbReference>
<organism evidence="10 11">
    <name type="scientific">Daejeonella rubra</name>
    <dbReference type="NCBI Taxonomy" id="990371"/>
    <lineage>
        <taxon>Bacteria</taxon>
        <taxon>Pseudomonadati</taxon>
        <taxon>Bacteroidota</taxon>
        <taxon>Sphingobacteriia</taxon>
        <taxon>Sphingobacteriales</taxon>
        <taxon>Sphingobacteriaceae</taxon>
        <taxon>Daejeonella</taxon>
    </lineage>
</organism>
<feature type="transmembrane region" description="Helical" evidence="8">
    <location>
        <begin position="27"/>
        <end position="51"/>
    </location>
</feature>
<sequence>MKLKILIKGVVCGYRNNNLAGLLKSKLVFIMNLTAVILTFSCLTVSAAGFAQKITLSERNAPLKAVLQEIRKQSGYQLVYNSDLIEKAKFVNINVQRVSLKDALTLSLADQPFTFQISENIILIKPKDESSQLKPETAAQRIEIRGKVSDSKGEALIGVSIIVKGTTTGTSTDINGNFSINSPADAILVFKYIGYITQEVPVNSQSTMDVRLREDMQSLSEVVVTALGIQRNKKSLSYAAQNITTSELTQARSTNLLEGLGGKVAGLTITNSGSGVGAASKVLLRGNRSISGSSQPLYIVDGITLNGDIANLSPDDIESLSVLKGANAAALYGSRANNGAIVVVTKSGKGAAKGVTSNVGFTFNGNDPIILTKYQNQYGQGAGGVYSPSSVTSWGPKFDGSPVRHWSNDPNYIANQLGGSTTYAYTAQPDNIKDFFQLGRSFATNLSVNINSEKSNVALGYTHTDASGIIQGNNLGSHNLSMRMLSDLSKKLKLDSKINYIRQDFKNVLFSGENFNNPMRYLYQIPRNIRTQDLQHYEFANAAGQIKQHFYSPNFNGAGNPYWTRNNVENPLGLERVLGMLSLSYKISDNWSIQGRSALDRSNSMGETRQHNDTYVIAANGSYSRVNSNSFEWNTDALLTFSKDISKNFKINLNAGANNRIYKANALGGSGANFQIQNLFSLANTLDPRPADTYERHKEVQSVYGFGDLSYKDAIFLNITGRNDWSSTLPSNNRSYFYPSVGLSAILTDLVELPKFFTYAKLRGSYAEVGNDTDPYNLSRTASISNGTISLSSVLPNANLRPESTHSTELGLDLRMLEGKLRFDATVYKTNTFDQLFASPVPVGSGVSSVFQNGADIQNKGFETSLGASLFSERAFNWDIDLNFSKNKSTVLEIAEGFNQLSQASDYIRIYKLVKGQPFGDIYSRGYVRDAQGKVIVSVNGLPQITTGQDVKVANFNPDWLAGLNNSFRYKNFSLSTLIDVRKGGSFISFTEAIESGVGVLDYTEQGRDGSLIFGGNIFTNETAVTQSGATNTITVSSERLWNHLGGVGAPVGESFVRDATNIRLRELVFGYQLPAELLSKTPFRSARFSLVGRNLFFLYNKSEYVDPEMVTDVANSSEGRESLSLPTTRSFGLSLNFGF</sequence>
<keyword evidence="11" id="KW-1185">Reference proteome</keyword>
<keyword evidence="8" id="KW-1133">Transmembrane helix</keyword>
<dbReference type="InterPro" id="IPR037066">
    <property type="entry name" value="Plug_dom_sf"/>
</dbReference>
<evidence type="ECO:0000313" key="11">
    <source>
        <dbReference type="Proteomes" id="UP000199226"/>
    </source>
</evidence>
<proteinExistence type="inferred from homology"/>
<evidence type="ECO:0000256" key="7">
    <source>
        <dbReference type="PROSITE-ProRule" id="PRU01360"/>
    </source>
</evidence>
<name>A0A1G9TS89_9SPHI</name>
<evidence type="ECO:0000256" key="3">
    <source>
        <dbReference type="ARBA" id="ARBA00022452"/>
    </source>
</evidence>
<dbReference type="SMART" id="SM00965">
    <property type="entry name" value="STN"/>
    <property type="match status" value="1"/>
</dbReference>
<dbReference type="InterPro" id="IPR011662">
    <property type="entry name" value="Secretin/TonB_short_N"/>
</dbReference>